<evidence type="ECO:0000256" key="5">
    <source>
        <dbReference type="ARBA" id="ARBA00022989"/>
    </source>
</evidence>
<comment type="subcellular location">
    <subcellularLocation>
        <location evidence="1">Membrane</location>
        <topology evidence="1">Multi-pass membrane protein</topology>
    </subcellularLocation>
</comment>
<name>A0ABU9NL83_9FLAO</name>
<dbReference type="CDD" id="cd12921">
    <property type="entry name" value="VKOR_4"/>
    <property type="match status" value="1"/>
</dbReference>
<evidence type="ECO:0000256" key="6">
    <source>
        <dbReference type="ARBA" id="ARBA00023002"/>
    </source>
</evidence>
<keyword evidence="6" id="KW-0560">Oxidoreductase</keyword>
<evidence type="ECO:0000256" key="9">
    <source>
        <dbReference type="ARBA" id="ARBA00023284"/>
    </source>
</evidence>
<evidence type="ECO:0000256" key="8">
    <source>
        <dbReference type="ARBA" id="ARBA00023157"/>
    </source>
</evidence>
<feature type="transmembrane region" description="Helical" evidence="10">
    <location>
        <begin position="154"/>
        <end position="171"/>
    </location>
</feature>
<evidence type="ECO:0000313" key="12">
    <source>
        <dbReference type="EMBL" id="MEM0576076.1"/>
    </source>
</evidence>
<dbReference type="SMART" id="SM00756">
    <property type="entry name" value="VKc"/>
    <property type="match status" value="1"/>
</dbReference>
<proteinExistence type="inferred from homology"/>
<evidence type="ECO:0000259" key="11">
    <source>
        <dbReference type="SMART" id="SM00756"/>
    </source>
</evidence>
<keyword evidence="8" id="KW-1015">Disulfide bond</keyword>
<evidence type="ECO:0000256" key="1">
    <source>
        <dbReference type="ARBA" id="ARBA00004141"/>
    </source>
</evidence>
<dbReference type="EMBL" id="JBCGDP010000004">
    <property type="protein sequence ID" value="MEM0576076.1"/>
    <property type="molecule type" value="Genomic_DNA"/>
</dbReference>
<evidence type="ECO:0000256" key="10">
    <source>
        <dbReference type="SAM" id="Phobius"/>
    </source>
</evidence>
<feature type="transmembrane region" description="Helical" evidence="10">
    <location>
        <begin position="233"/>
        <end position="250"/>
    </location>
</feature>
<keyword evidence="13" id="KW-1185">Reference proteome</keyword>
<feature type="transmembrane region" description="Helical" evidence="10">
    <location>
        <begin position="129"/>
        <end position="148"/>
    </location>
</feature>
<comment type="similarity">
    <text evidence="2">Belongs to the VKOR family.</text>
</comment>
<dbReference type="RefSeq" id="WP_342691125.1">
    <property type="nucleotide sequence ID" value="NZ_JBCGDP010000004.1"/>
</dbReference>
<evidence type="ECO:0000256" key="4">
    <source>
        <dbReference type="ARBA" id="ARBA00022719"/>
    </source>
</evidence>
<evidence type="ECO:0000256" key="3">
    <source>
        <dbReference type="ARBA" id="ARBA00022692"/>
    </source>
</evidence>
<feature type="transmembrane region" description="Helical" evidence="10">
    <location>
        <begin position="262"/>
        <end position="283"/>
    </location>
</feature>
<dbReference type="InterPro" id="IPR038354">
    <property type="entry name" value="VKOR_sf"/>
</dbReference>
<evidence type="ECO:0000256" key="7">
    <source>
        <dbReference type="ARBA" id="ARBA00023136"/>
    </source>
</evidence>
<organism evidence="12 13">
    <name type="scientific">Flavobacterium polysaccharolyticum</name>
    <dbReference type="NCBI Taxonomy" id="3133148"/>
    <lineage>
        <taxon>Bacteria</taxon>
        <taxon>Pseudomonadati</taxon>
        <taxon>Bacteroidota</taxon>
        <taxon>Flavobacteriia</taxon>
        <taxon>Flavobacteriales</taxon>
        <taxon>Flavobacteriaceae</taxon>
        <taxon>Flavobacterium</taxon>
    </lineage>
</organism>
<keyword evidence="3 10" id="KW-0812">Transmembrane</keyword>
<keyword evidence="5 10" id="KW-1133">Transmembrane helix</keyword>
<keyword evidence="7 10" id="KW-0472">Membrane</keyword>
<dbReference type="Proteomes" id="UP001468798">
    <property type="component" value="Unassembled WGS sequence"/>
</dbReference>
<sequence>MLNVVKKYLDINYYYDQKELFEESFLSHPNYPSLYAITDSLNYLSIDNIAAKIPKEQFVELPDLFLSFFEGELVLVRKNNSSVVIEKEKGNSVPLSSNEFLEKWNQVIVLIEPNSKLNNYQIQKTYSKWLLYLLSVISFILLSVFLTSFSLERLILLTTTAVGLAVSVLILQEKFGIKTELGSKLCNISTNTSCDSVITSSNSVIYKNISFYDLPILFFGINLFAILLDNESAGFVISFLSILAIPFLLYSIWLQKVKIKKWCFLCLLVSLIIVIQAGFFPFINTAFFQITLVSIVNYLLASAMVVTAWFFFKFLFENNGKLKAELNSHKRFKRNFKVFASFLKEIEVLEGLQGLKGIKFGSSDSIIKIKLFLSPSCGHCHKVFNDAKSIYEKYPDKISLDIVFNVNPENVENPYLPVVETILALNFTNKENAIDALNDWHIKKMGLNEWKEKWPIINNSMLVIGQIQKQYEWCITNNFNYTPVKIVNDMLFPNEYELSDLNYFINDYLHVKENSENLKIV</sequence>
<accession>A0ABU9NL83</accession>
<dbReference type="Pfam" id="PF07884">
    <property type="entry name" value="VKOR"/>
    <property type="match status" value="1"/>
</dbReference>
<dbReference type="SUPFAM" id="SSF52833">
    <property type="entry name" value="Thioredoxin-like"/>
    <property type="match status" value="1"/>
</dbReference>
<feature type="domain" description="Vitamin K epoxide reductase" evidence="11">
    <location>
        <begin position="149"/>
        <end position="284"/>
    </location>
</feature>
<evidence type="ECO:0000256" key="2">
    <source>
        <dbReference type="ARBA" id="ARBA00006214"/>
    </source>
</evidence>
<dbReference type="Gene3D" id="1.20.1440.130">
    <property type="entry name" value="VKOR domain"/>
    <property type="match status" value="1"/>
</dbReference>
<keyword evidence="9" id="KW-0676">Redox-active center</keyword>
<evidence type="ECO:0000313" key="13">
    <source>
        <dbReference type="Proteomes" id="UP001468798"/>
    </source>
</evidence>
<reference evidence="12 13" key="1">
    <citation type="submission" date="2024-03" db="EMBL/GenBank/DDBJ databases">
        <title>Two novel species of the genus Flavobacterium exhibiting potentially degradation of complex polysaccharides.</title>
        <authorList>
            <person name="Lian X."/>
        </authorList>
    </citation>
    <scope>NUCLEOTIDE SEQUENCE [LARGE SCALE GENOMIC DNA]</scope>
    <source>
        <strain evidence="12 13">N6</strain>
    </source>
</reference>
<dbReference type="InterPro" id="IPR012932">
    <property type="entry name" value="VKOR"/>
</dbReference>
<gene>
    <name evidence="12" type="ORF">WFZ86_06165</name>
</gene>
<feature type="transmembrane region" description="Helical" evidence="10">
    <location>
        <begin position="295"/>
        <end position="316"/>
    </location>
</feature>
<protein>
    <submittedName>
        <fullName evidence="12">Vitamin K epoxide reductase family protein</fullName>
    </submittedName>
</protein>
<dbReference type="InterPro" id="IPR036249">
    <property type="entry name" value="Thioredoxin-like_sf"/>
</dbReference>
<feature type="transmembrane region" description="Helical" evidence="10">
    <location>
        <begin position="209"/>
        <end position="227"/>
    </location>
</feature>
<keyword evidence="4" id="KW-0874">Quinone</keyword>
<comment type="caution">
    <text evidence="12">The sequence shown here is derived from an EMBL/GenBank/DDBJ whole genome shotgun (WGS) entry which is preliminary data.</text>
</comment>